<dbReference type="GO" id="GO:0038202">
    <property type="term" value="P:TORC1 signaling"/>
    <property type="evidence" value="ECO:0007669"/>
    <property type="project" value="TreeGrafter"/>
</dbReference>
<dbReference type="GO" id="GO:0010508">
    <property type="term" value="P:positive regulation of autophagy"/>
    <property type="evidence" value="ECO:0007669"/>
    <property type="project" value="TreeGrafter"/>
</dbReference>
<comment type="subcellular location">
    <subcellularLocation>
        <location evidence="2">Lysosome</location>
    </subcellularLocation>
</comment>
<evidence type="ECO:0000313" key="5">
    <source>
        <dbReference type="EMBL" id="CAH0727098.1"/>
    </source>
</evidence>
<protein>
    <recommendedName>
        <fullName evidence="2">GATOR complex protein NPRL3</fullName>
    </recommendedName>
    <alternativeName>
        <fullName evidence="2">Nitrogen permease regulator 3-like protein</fullName>
    </alternativeName>
</protein>
<dbReference type="Pfam" id="PF03666">
    <property type="entry name" value="NPR3"/>
    <property type="match status" value="1"/>
</dbReference>
<dbReference type="OrthoDB" id="18648at2759"/>
<feature type="compositionally biased region" description="Basic and acidic residues" evidence="3">
    <location>
        <begin position="599"/>
        <end position="608"/>
    </location>
</feature>
<keyword evidence="2" id="KW-0732">Signal</keyword>
<dbReference type="PANTHER" id="PTHR13153:SF5">
    <property type="entry name" value="GATOR COMPLEX PROTEIN NPRL3"/>
    <property type="match status" value="1"/>
</dbReference>
<dbReference type="InterPro" id="IPR056603">
    <property type="entry name" value="HTH_NPRL3"/>
</dbReference>
<keyword evidence="2" id="KW-0458">Lysosome</keyword>
<dbReference type="GO" id="GO:1904262">
    <property type="term" value="P:negative regulation of TORC1 signaling"/>
    <property type="evidence" value="ECO:0007669"/>
    <property type="project" value="TreeGrafter"/>
</dbReference>
<organism evidence="5 6">
    <name type="scientific">Brenthis ino</name>
    <name type="common">lesser marbled fritillary</name>
    <dbReference type="NCBI Taxonomy" id="405034"/>
    <lineage>
        <taxon>Eukaryota</taxon>
        <taxon>Metazoa</taxon>
        <taxon>Ecdysozoa</taxon>
        <taxon>Arthropoda</taxon>
        <taxon>Hexapoda</taxon>
        <taxon>Insecta</taxon>
        <taxon>Pterygota</taxon>
        <taxon>Neoptera</taxon>
        <taxon>Endopterygota</taxon>
        <taxon>Lepidoptera</taxon>
        <taxon>Glossata</taxon>
        <taxon>Ditrysia</taxon>
        <taxon>Papilionoidea</taxon>
        <taxon>Nymphalidae</taxon>
        <taxon>Heliconiinae</taxon>
        <taxon>Argynnini</taxon>
        <taxon>Brenthis</taxon>
    </lineage>
</organism>
<dbReference type="GO" id="GO:0005764">
    <property type="term" value="C:lysosome"/>
    <property type="evidence" value="ECO:0007669"/>
    <property type="project" value="UniProtKB-SubCell"/>
</dbReference>
<feature type="region of interest" description="Disordered" evidence="3">
    <location>
        <begin position="181"/>
        <end position="204"/>
    </location>
</feature>
<dbReference type="AlphaFoldDB" id="A0A8J9UVX7"/>
<dbReference type="InterPro" id="IPR005365">
    <property type="entry name" value="Npr3"/>
</dbReference>
<dbReference type="Pfam" id="PF24064">
    <property type="entry name" value="HTH_NPRL3"/>
    <property type="match status" value="1"/>
</dbReference>
<dbReference type="PANTHER" id="PTHR13153">
    <property type="entry name" value="CGTHBA PROTEIN -14 GENE PROTEIN"/>
    <property type="match status" value="1"/>
</dbReference>
<feature type="non-terminal residue" evidence="5">
    <location>
        <position position="774"/>
    </location>
</feature>
<dbReference type="EMBL" id="OV170226">
    <property type="protein sequence ID" value="CAH0727098.1"/>
    <property type="molecule type" value="Genomic_DNA"/>
</dbReference>
<feature type="domain" description="GATOR1 complex protein NPRL3 C-terminal HTH" evidence="4">
    <location>
        <begin position="696"/>
        <end position="758"/>
    </location>
</feature>
<accession>A0A8J9UVX7</accession>
<feature type="region of interest" description="Disordered" evidence="3">
    <location>
        <begin position="561"/>
        <end position="660"/>
    </location>
</feature>
<keyword evidence="6" id="KW-1185">Reference proteome</keyword>
<evidence type="ECO:0000259" key="4">
    <source>
        <dbReference type="Pfam" id="PF24064"/>
    </source>
</evidence>
<name>A0A8J9UVX7_9NEOP</name>
<reference evidence="5" key="1">
    <citation type="submission" date="2021-12" db="EMBL/GenBank/DDBJ databases">
        <authorList>
            <person name="Martin H S."/>
        </authorList>
    </citation>
    <scope>NUCLEOTIDE SEQUENCE</scope>
</reference>
<dbReference type="GO" id="GO:1990130">
    <property type="term" value="C:GATOR1 complex"/>
    <property type="evidence" value="ECO:0007669"/>
    <property type="project" value="UniProtKB-UniRule"/>
</dbReference>
<dbReference type="Proteomes" id="UP000838878">
    <property type="component" value="Chromosome 6"/>
</dbReference>
<evidence type="ECO:0000256" key="1">
    <source>
        <dbReference type="ARBA" id="ARBA00010546"/>
    </source>
</evidence>
<evidence type="ECO:0000313" key="6">
    <source>
        <dbReference type="Proteomes" id="UP000838878"/>
    </source>
</evidence>
<proteinExistence type="inferred from homology"/>
<comment type="similarity">
    <text evidence="1 2">Belongs to the NPR3 family.</text>
</comment>
<sequence>MEVNPLNIFFVKSDSKGDRLLFRYPYTTENKDENKQKKCGRHNPYAVSSAEDLLQNSQSQTSNIYKGQVSGFTDEMLSTLFAVKAELCNTKFELKVNDVRFVGHPTLLPYKTNKDNSAAPIILINIVFALQASASHSIVKCYYDLSMRLGKALELEEKRCYYLTEEMKIMSAAHDEVSALDSEINSGENDDDEENSRHSVSSATYSADNGNIAPKSAFHLILQRSSLARSMKAVFEDLSSTGIVQVRINKWVLLSFCLPHKAHQIHNRGLIIEPETIDKCVQKLRPYHGILLMVNPNDLLASIPLDGSPELLRLIKLYSPLKSLQTLAIEADLTLTQAFQLTGHLVYWAKATVIYPLCEGNVYVVAPGANIHINSPLVDEFAKEFPGLCLLQMLSDFSLPAPLWYVSRGGFSAWARRRPARLLAWLLRRRLLLQLHTYVQFNPPPCAHALHWPRQNHDGKEYFCEKHDLYYQPNNFSFSSLNHVPINIPEPVKATDNMNAFLDSDEDYPIKNSNQTDYLHTKPIVIDPDQNKYDKFDVDSANHSFDDGIDVVDGLIKTNINGSDYDKNQKIQKKVQGNSVDSGISNNMNSNGINGSENGHNDSKENGEKTLPSRLSDLSLKESDHANSTSSDEDRLESDADVSPRMKKAHSKGTEKKNGVSLNLKLQNEMSFQSPTVWSAPTGCGAAGPAMDTFSRSERAALAALPAAACRDDLLLLADLHKKGYFRGEQHLEEIMFMENVTRSQLMQLIDKFKDVLITFETEDPAVAMLYPYQ</sequence>
<evidence type="ECO:0000256" key="3">
    <source>
        <dbReference type="SAM" id="MobiDB-lite"/>
    </source>
</evidence>
<comment type="function">
    <text evidence="2">As a component of the GATOR1 complex functions as an inhibitor of the amino acid-sensing branch of the TORC1 pathway.</text>
</comment>
<feature type="compositionally biased region" description="Low complexity" evidence="3">
    <location>
        <begin position="582"/>
        <end position="598"/>
    </location>
</feature>
<evidence type="ECO:0000256" key="2">
    <source>
        <dbReference type="RuleBase" id="RU368069"/>
    </source>
</evidence>
<dbReference type="GO" id="GO:0034198">
    <property type="term" value="P:cellular response to amino acid starvation"/>
    <property type="evidence" value="ECO:0007669"/>
    <property type="project" value="UniProtKB-UniRule"/>
</dbReference>
<gene>
    <name evidence="5" type="ORF">BINO364_LOCUS12484</name>
</gene>